<accession>A0A0L6W6P4</accession>
<dbReference type="Gene3D" id="2.40.50.140">
    <property type="entry name" value="Nucleic acid-binding proteins"/>
    <property type="match status" value="1"/>
</dbReference>
<feature type="compositionally biased region" description="Basic residues" evidence="8">
    <location>
        <begin position="507"/>
        <end position="517"/>
    </location>
</feature>
<dbReference type="SUPFAM" id="SSF50249">
    <property type="entry name" value="Nucleic acid-binding proteins"/>
    <property type="match status" value="1"/>
</dbReference>
<dbReference type="Gene3D" id="3.30.300.20">
    <property type="match status" value="2"/>
</dbReference>
<dbReference type="SUPFAM" id="SSF54814">
    <property type="entry name" value="Prokaryotic type KH domain (KH-domain type II)"/>
    <property type="match status" value="2"/>
</dbReference>
<dbReference type="RefSeq" id="WP_052216575.1">
    <property type="nucleotide sequence ID" value="NZ_LGTE01000001.1"/>
</dbReference>
<dbReference type="InterPro" id="IPR036555">
    <property type="entry name" value="NusA_N_sf"/>
</dbReference>
<dbReference type="PROSITE" id="PS50084">
    <property type="entry name" value="KH_TYPE_1"/>
    <property type="match status" value="1"/>
</dbReference>
<dbReference type="Pfam" id="PF26594">
    <property type="entry name" value="KH_NusA_2nd"/>
    <property type="match status" value="1"/>
</dbReference>
<dbReference type="AlphaFoldDB" id="A0A0L6W6P4"/>
<dbReference type="Pfam" id="PF13184">
    <property type="entry name" value="KH_NusA_1st"/>
    <property type="match status" value="1"/>
</dbReference>
<dbReference type="PANTHER" id="PTHR22648:SF0">
    <property type="entry name" value="TRANSCRIPTION TERMINATION_ANTITERMINATION PROTEIN NUSA"/>
    <property type="match status" value="1"/>
</dbReference>
<protein>
    <recommendedName>
        <fullName evidence="7">Transcription termination/antitermination protein NusA</fullName>
    </recommendedName>
</protein>
<dbReference type="Pfam" id="PF00575">
    <property type="entry name" value="S1"/>
    <property type="match status" value="1"/>
</dbReference>
<gene>
    <name evidence="7" type="primary">nusA</name>
    <name evidence="10" type="ORF">Tfer_0326</name>
</gene>
<dbReference type="FunFam" id="3.30.300.20:FF:000005">
    <property type="entry name" value="Transcription termination/antitermination protein NusA"/>
    <property type="match status" value="1"/>
</dbReference>
<dbReference type="InterPro" id="IPR012340">
    <property type="entry name" value="NA-bd_OB-fold"/>
</dbReference>
<dbReference type="FunFam" id="2.40.50.140:FF:000058">
    <property type="entry name" value="Transcription termination/antitermination protein NusA"/>
    <property type="match status" value="1"/>
</dbReference>
<dbReference type="InterPro" id="IPR015946">
    <property type="entry name" value="KH_dom-like_a/b"/>
</dbReference>
<dbReference type="NCBIfam" id="TIGR01953">
    <property type="entry name" value="NusA"/>
    <property type="match status" value="1"/>
</dbReference>
<dbReference type="FunFam" id="3.30.300.20:FF:000002">
    <property type="entry name" value="Transcription termination/antitermination protein NusA"/>
    <property type="match status" value="1"/>
</dbReference>
<comment type="similarity">
    <text evidence="7">Belongs to the NusA family.</text>
</comment>
<dbReference type="SMART" id="SM00322">
    <property type="entry name" value="KH"/>
    <property type="match status" value="2"/>
</dbReference>
<dbReference type="InterPro" id="IPR013735">
    <property type="entry name" value="TF_NusA_N"/>
</dbReference>
<evidence type="ECO:0000259" key="9">
    <source>
        <dbReference type="PROSITE" id="PS50126"/>
    </source>
</evidence>
<keyword evidence="6 7" id="KW-0804">Transcription</keyword>
<feature type="compositionally biased region" description="Acidic residues" evidence="8">
    <location>
        <begin position="411"/>
        <end position="443"/>
    </location>
</feature>
<organism evidence="10 11">
    <name type="scientific">Thermincola ferriacetica</name>
    <dbReference type="NCBI Taxonomy" id="281456"/>
    <lineage>
        <taxon>Bacteria</taxon>
        <taxon>Bacillati</taxon>
        <taxon>Bacillota</taxon>
        <taxon>Clostridia</taxon>
        <taxon>Eubacteriales</taxon>
        <taxon>Thermincolaceae</taxon>
        <taxon>Thermincola</taxon>
    </lineage>
</organism>
<dbReference type="PROSITE" id="PS50126">
    <property type="entry name" value="S1"/>
    <property type="match status" value="1"/>
</dbReference>
<dbReference type="InterPro" id="IPR025249">
    <property type="entry name" value="TF_NusA_KH_1st"/>
</dbReference>
<keyword evidence="3 7" id="KW-0889">Transcription antitermination</keyword>
<dbReference type="CDD" id="cd22529">
    <property type="entry name" value="KH-II_NusA_rpt2"/>
    <property type="match status" value="1"/>
</dbReference>
<proteinExistence type="inferred from homology"/>
<dbReference type="SUPFAM" id="SSF69705">
    <property type="entry name" value="Transcription factor NusA, N-terminal domain"/>
    <property type="match status" value="1"/>
</dbReference>
<evidence type="ECO:0000256" key="1">
    <source>
        <dbReference type="ARBA" id="ARBA00022472"/>
    </source>
</evidence>
<dbReference type="GO" id="GO:0031564">
    <property type="term" value="P:transcription antitermination"/>
    <property type="evidence" value="ECO:0007669"/>
    <property type="project" value="UniProtKB-UniRule"/>
</dbReference>
<dbReference type="Pfam" id="PF08529">
    <property type="entry name" value="NusA_N"/>
    <property type="match status" value="1"/>
</dbReference>
<dbReference type="GO" id="GO:0006353">
    <property type="term" value="P:DNA-templated transcription termination"/>
    <property type="evidence" value="ECO:0007669"/>
    <property type="project" value="UniProtKB-UniRule"/>
</dbReference>
<evidence type="ECO:0000256" key="5">
    <source>
        <dbReference type="ARBA" id="ARBA00023015"/>
    </source>
</evidence>
<dbReference type="CDD" id="cd02134">
    <property type="entry name" value="KH-II_NusA_rpt1"/>
    <property type="match status" value="1"/>
</dbReference>
<dbReference type="InterPro" id="IPR004087">
    <property type="entry name" value="KH_dom"/>
</dbReference>
<dbReference type="SMART" id="SM00316">
    <property type="entry name" value="S1"/>
    <property type="match status" value="1"/>
</dbReference>
<dbReference type="FunFam" id="3.30.1480.10:FF:000002">
    <property type="entry name" value="Transcription termination/antitermination protein NusA"/>
    <property type="match status" value="1"/>
</dbReference>
<keyword evidence="1 7" id="KW-0806">Transcription termination</keyword>
<evidence type="ECO:0000256" key="8">
    <source>
        <dbReference type="SAM" id="MobiDB-lite"/>
    </source>
</evidence>
<sequence>MNTEFIEALEELEREKGIAIDVLLEALEAALISAYKRNFGSAQNVRVDIDRETGEIKVFARKTVVEKVEDDRLEISLEEAQKRDPRYELGDIVEIEVTPRDFGRIAAQTAKQVVVQRIREAERGIIYEEFSNREGDIVTGIVQRQDPKNVYVDLGKTEAILAPSEQIAGEEYRHGDRIKTYIVEVKKTTKGPQILVSRTHPGLLKRLFELEVPEIHDGVVELKSVAREAGARSKIAVYSKDENVDPVGACVGPKGMRVQTIVNELKGEKIDIVKWSPDPARFVANALSPAKVLDVKVNEAEKIARVIVPDYQLSLAIGKEGQNARLAAKLTGWKIDIKSESQMAEMADNDDLFEENDDITLDNQDYAGEEYYEDEYNGEYAEGEYDYDQEDGEYLGYEEGYDENAGYEQGYEEYDENYPDEYDYTESYDADNDNEANYEENYENQDQWHDGEIAEEHDDDNTDIAACDEEIVTEEETKEAKKTKKKKKGKKDKDPDFEAEEDDLPVKKKPRKKKKAKKDLDFEEELYDDYDDYDD</sequence>
<evidence type="ECO:0000256" key="7">
    <source>
        <dbReference type="HAMAP-Rule" id="MF_00945"/>
    </source>
</evidence>
<dbReference type="PANTHER" id="PTHR22648">
    <property type="entry name" value="TRANSCRIPTION TERMINATION FACTOR NUSA"/>
    <property type="match status" value="1"/>
</dbReference>
<evidence type="ECO:0000256" key="3">
    <source>
        <dbReference type="ARBA" id="ARBA00022814"/>
    </source>
</evidence>
<keyword evidence="5 7" id="KW-0805">Transcription regulation</keyword>
<dbReference type="Gene3D" id="3.30.1480.10">
    <property type="entry name" value="NusA, N-terminal domain"/>
    <property type="match status" value="1"/>
</dbReference>
<keyword evidence="4 7" id="KW-0694">RNA-binding</keyword>
<dbReference type="EMBL" id="LGTE01000001">
    <property type="protein sequence ID" value="KNZ71247.1"/>
    <property type="molecule type" value="Genomic_DNA"/>
</dbReference>
<comment type="function">
    <text evidence="7">Participates in both transcription termination and antitermination.</text>
</comment>
<comment type="subunit">
    <text evidence="7">Monomer. Binds directly to the core enzyme of the DNA-dependent RNA polymerase and to nascent RNA.</text>
</comment>
<evidence type="ECO:0000313" key="11">
    <source>
        <dbReference type="Proteomes" id="UP000037175"/>
    </source>
</evidence>
<name>A0A0L6W6P4_9FIRM</name>
<reference evidence="11" key="1">
    <citation type="submission" date="2015-07" db="EMBL/GenBank/DDBJ databases">
        <title>Complete Genome of Thermincola ferriacetica strain Z-0001T.</title>
        <authorList>
            <person name="Lusk B."/>
            <person name="Badalamenti J.P."/>
            <person name="Parameswaran P."/>
            <person name="Bond D.R."/>
            <person name="Torres C.I."/>
        </authorList>
    </citation>
    <scope>NUCLEOTIDE SEQUENCE [LARGE SCALE GENOMIC DNA]</scope>
    <source>
        <strain evidence="11">Z-0001</strain>
    </source>
</reference>
<comment type="caution">
    <text evidence="10">The sequence shown here is derived from an EMBL/GenBank/DDBJ whole genome shotgun (WGS) entry which is preliminary data.</text>
</comment>
<dbReference type="GO" id="GO:0003700">
    <property type="term" value="F:DNA-binding transcription factor activity"/>
    <property type="evidence" value="ECO:0007669"/>
    <property type="project" value="InterPro"/>
</dbReference>
<dbReference type="HAMAP" id="MF_00945_B">
    <property type="entry name" value="NusA_B"/>
    <property type="match status" value="1"/>
</dbReference>
<dbReference type="GO" id="GO:0003723">
    <property type="term" value="F:RNA binding"/>
    <property type="evidence" value="ECO:0007669"/>
    <property type="project" value="UniProtKB-UniRule"/>
</dbReference>
<dbReference type="InterPro" id="IPR009019">
    <property type="entry name" value="KH_sf_prok-type"/>
</dbReference>
<feature type="region of interest" description="Disordered" evidence="8">
    <location>
        <begin position="411"/>
        <end position="518"/>
    </location>
</feature>
<comment type="subcellular location">
    <subcellularLocation>
        <location evidence="7">Cytoplasm</location>
    </subcellularLocation>
</comment>
<keyword evidence="2 7" id="KW-0963">Cytoplasm</keyword>
<keyword evidence="11" id="KW-1185">Reference proteome</keyword>
<dbReference type="Proteomes" id="UP000037175">
    <property type="component" value="Unassembled WGS sequence"/>
</dbReference>
<dbReference type="GO" id="GO:0005829">
    <property type="term" value="C:cytosol"/>
    <property type="evidence" value="ECO:0007669"/>
    <property type="project" value="TreeGrafter"/>
</dbReference>
<feature type="compositionally biased region" description="Acidic residues" evidence="8">
    <location>
        <begin position="455"/>
        <end position="477"/>
    </location>
</feature>
<evidence type="ECO:0000313" key="10">
    <source>
        <dbReference type="EMBL" id="KNZ71247.1"/>
    </source>
</evidence>
<feature type="domain" description="S1 motif" evidence="9">
    <location>
        <begin position="135"/>
        <end position="199"/>
    </location>
</feature>
<evidence type="ECO:0000256" key="2">
    <source>
        <dbReference type="ARBA" id="ARBA00022490"/>
    </source>
</evidence>
<dbReference type="InterPro" id="IPR030842">
    <property type="entry name" value="TF_NusA_bacterial"/>
</dbReference>
<evidence type="ECO:0000256" key="4">
    <source>
        <dbReference type="ARBA" id="ARBA00022884"/>
    </source>
</evidence>
<dbReference type="CDD" id="cd04455">
    <property type="entry name" value="S1_NusA"/>
    <property type="match status" value="1"/>
</dbReference>
<dbReference type="InterPro" id="IPR003029">
    <property type="entry name" value="S1_domain"/>
</dbReference>
<evidence type="ECO:0000256" key="6">
    <source>
        <dbReference type="ARBA" id="ARBA00023163"/>
    </source>
</evidence>
<dbReference type="InterPro" id="IPR010213">
    <property type="entry name" value="TF_NusA"/>
</dbReference>
<feature type="compositionally biased region" description="Basic residues" evidence="8">
    <location>
        <begin position="481"/>
        <end position="490"/>
    </location>
</feature>
<dbReference type="InterPro" id="IPR058582">
    <property type="entry name" value="KH_NusA_2nd"/>
</dbReference>
<dbReference type="PATRIC" id="fig|281456.6.peg.342"/>